<dbReference type="PANTHER" id="PTHR18964:SF169">
    <property type="entry name" value="N-ACETYLMANNOSAMINE KINASE"/>
    <property type="match status" value="1"/>
</dbReference>
<keyword evidence="3" id="KW-1185">Reference proteome</keyword>
<proteinExistence type="inferred from homology"/>
<accession>A0ABN6XW27</accession>
<evidence type="ECO:0000313" key="2">
    <source>
        <dbReference type="EMBL" id="BDZ49174.1"/>
    </source>
</evidence>
<comment type="similarity">
    <text evidence="1">Belongs to the ROK (NagC/XylR) family.</text>
</comment>
<dbReference type="EMBL" id="AP027732">
    <property type="protein sequence ID" value="BDZ49174.1"/>
    <property type="molecule type" value="Genomic_DNA"/>
</dbReference>
<dbReference type="InterPro" id="IPR000600">
    <property type="entry name" value="ROK"/>
</dbReference>
<gene>
    <name evidence="2" type="ORF">GCM10025867_14150</name>
</gene>
<dbReference type="Pfam" id="PF00480">
    <property type="entry name" value="ROK"/>
    <property type="match status" value="1"/>
</dbReference>
<dbReference type="SUPFAM" id="SSF53067">
    <property type="entry name" value="Actin-like ATPase domain"/>
    <property type="match status" value="1"/>
</dbReference>
<organism evidence="2 3">
    <name type="scientific">Frondihabitans sucicola</name>
    <dbReference type="NCBI Taxonomy" id="1268041"/>
    <lineage>
        <taxon>Bacteria</taxon>
        <taxon>Bacillati</taxon>
        <taxon>Actinomycetota</taxon>
        <taxon>Actinomycetes</taxon>
        <taxon>Micrococcales</taxon>
        <taxon>Microbacteriaceae</taxon>
        <taxon>Frondihabitans</taxon>
    </lineage>
</organism>
<name>A0ABN6XW27_9MICO</name>
<sequence length="301" mass="29983">MRAGLDIGGTKIDAVAIDDAGTPVQRLRLATGFGEAEVLANAAAAVTGLQRLARSEFDSIGVGIPGLVDPATGRVRHAVNLGFDDTAFGSGLENLVHAPVAVENDVNAAALGAYHLMALSGPVAYLNLGTGLAAGIVVDGSLWRGARGVSGEIGHIPVDPLGAVCACGQRGCLETVASGGAIARLWPIEHAYPAQALFAAAAGGDPEALRIRALLFSGVAAAVRILVLTVDVESVVIGGGLSHVGAPLLDGVRGVLAGWAGSSTFLASLDLPGRIRLLPDGLSVAAVGAAMLGAPAAVLRP</sequence>
<dbReference type="InterPro" id="IPR043129">
    <property type="entry name" value="ATPase_NBD"/>
</dbReference>
<dbReference type="Gene3D" id="3.30.420.40">
    <property type="match status" value="2"/>
</dbReference>
<dbReference type="Proteomes" id="UP001321486">
    <property type="component" value="Chromosome"/>
</dbReference>
<protein>
    <submittedName>
        <fullName evidence="2">NagC family transcriptional regulator</fullName>
    </submittedName>
</protein>
<evidence type="ECO:0000256" key="1">
    <source>
        <dbReference type="ARBA" id="ARBA00006479"/>
    </source>
</evidence>
<evidence type="ECO:0000313" key="3">
    <source>
        <dbReference type="Proteomes" id="UP001321486"/>
    </source>
</evidence>
<dbReference type="PANTHER" id="PTHR18964">
    <property type="entry name" value="ROK (REPRESSOR, ORF, KINASE) FAMILY"/>
    <property type="match status" value="1"/>
</dbReference>
<reference evidence="3" key="1">
    <citation type="journal article" date="2019" name="Int. J. Syst. Evol. Microbiol.">
        <title>The Global Catalogue of Microorganisms (GCM) 10K type strain sequencing project: providing services to taxonomists for standard genome sequencing and annotation.</title>
        <authorList>
            <consortium name="The Broad Institute Genomics Platform"/>
            <consortium name="The Broad Institute Genome Sequencing Center for Infectious Disease"/>
            <person name="Wu L."/>
            <person name="Ma J."/>
        </authorList>
    </citation>
    <scope>NUCLEOTIDE SEQUENCE [LARGE SCALE GENOMIC DNA]</scope>
    <source>
        <strain evidence="3">NBRC 108728</strain>
    </source>
</reference>